<protein>
    <submittedName>
        <fullName evidence="6">Major facilitator superfamily domain-containing protein</fullName>
    </submittedName>
</protein>
<dbReference type="Proteomes" id="UP000193144">
    <property type="component" value="Unassembled WGS sequence"/>
</dbReference>
<reference evidence="6 7" key="1">
    <citation type="submission" date="2016-07" db="EMBL/GenBank/DDBJ databases">
        <title>Pervasive Adenine N6-methylation of Active Genes in Fungi.</title>
        <authorList>
            <consortium name="DOE Joint Genome Institute"/>
            <person name="Mondo S.J."/>
            <person name="Dannebaum R.O."/>
            <person name="Kuo R.C."/>
            <person name="Labutti K."/>
            <person name="Haridas S."/>
            <person name="Kuo A."/>
            <person name="Salamov A."/>
            <person name="Ahrendt S.R."/>
            <person name="Lipzen A."/>
            <person name="Sullivan W."/>
            <person name="Andreopoulos W.B."/>
            <person name="Clum A."/>
            <person name="Lindquist E."/>
            <person name="Daum C."/>
            <person name="Ramamoorthy G.K."/>
            <person name="Gryganskyi A."/>
            <person name="Culley D."/>
            <person name="Magnuson J.K."/>
            <person name="James T.Y."/>
            <person name="O'Malley M.A."/>
            <person name="Stajich J.E."/>
            <person name="Spatafora J.W."/>
            <person name="Visel A."/>
            <person name="Grigoriev I.V."/>
        </authorList>
    </citation>
    <scope>NUCLEOTIDE SEQUENCE [LARGE SCALE GENOMIC DNA]</scope>
    <source>
        <strain evidence="6 7">CBS 115471</strain>
    </source>
</reference>
<keyword evidence="7" id="KW-1185">Reference proteome</keyword>
<comment type="caution">
    <text evidence="6">The sequence shown here is derived from an EMBL/GenBank/DDBJ whole genome shotgun (WGS) entry which is preliminary data.</text>
</comment>
<keyword evidence="2 5" id="KW-0812">Transmembrane</keyword>
<dbReference type="Gene3D" id="1.20.1250.20">
    <property type="entry name" value="MFS general substrate transporter like domains"/>
    <property type="match status" value="1"/>
</dbReference>
<evidence type="ECO:0000256" key="5">
    <source>
        <dbReference type="SAM" id="Phobius"/>
    </source>
</evidence>
<dbReference type="SUPFAM" id="SSF103473">
    <property type="entry name" value="MFS general substrate transporter"/>
    <property type="match status" value="1"/>
</dbReference>
<evidence type="ECO:0000256" key="1">
    <source>
        <dbReference type="ARBA" id="ARBA00004141"/>
    </source>
</evidence>
<dbReference type="PANTHER" id="PTHR23501:SF199">
    <property type="entry name" value="MFS EFFLUX TRANSPORTER INPD-RELATED"/>
    <property type="match status" value="1"/>
</dbReference>
<dbReference type="GO" id="GO:0005886">
    <property type="term" value="C:plasma membrane"/>
    <property type="evidence" value="ECO:0007669"/>
    <property type="project" value="TreeGrafter"/>
</dbReference>
<proteinExistence type="predicted"/>
<evidence type="ECO:0000256" key="4">
    <source>
        <dbReference type="ARBA" id="ARBA00023136"/>
    </source>
</evidence>
<evidence type="ECO:0000256" key="2">
    <source>
        <dbReference type="ARBA" id="ARBA00022692"/>
    </source>
</evidence>
<sequence>MLYKVLDTKGTTYKLVNRTVLRTVERAGFLKWILWLSEFALVGSILCAAAPSATTSITGRAVAGCGAAGLMQGSFAIVTKTVPLVKCPYHLGLFLNLGGSMSIIVSVCCFLLAIKWRGQSLPWSSTKIAGLFIVPGVLLVGFLAIEWKMGDDAAVPLSVLRQCSIASGAVYLFLFSMPNFSYGIYVPMFFKAVKGFSAHRSGAEIRSLALTQILVITVVGALVSKFGYYTPFIIGIASSVVGSGFITLLDIDTPHPAWVAHFLIRGGGTGAALDLPYTAASAVLKEEDIVTGNVSTVVEAGAYNLPSLKILRWNCARLDWHINTRFVMFFIFCW</sequence>
<keyword evidence="3 5" id="KW-1133">Transmembrane helix</keyword>
<feature type="transmembrane region" description="Helical" evidence="5">
    <location>
        <begin position="126"/>
        <end position="145"/>
    </location>
</feature>
<feature type="transmembrane region" description="Helical" evidence="5">
    <location>
        <begin position="61"/>
        <end position="79"/>
    </location>
</feature>
<keyword evidence="4 5" id="KW-0472">Membrane</keyword>
<evidence type="ECO:0000313" key="6">
    <source>
        <dbReference type="EMBL" id="ORY15983.1"/>
    </source>
</evidence>
<evidence type="ECO:0000256" key="3">
    <source>
        <dbReference type="ARBA" id="ARBA00022989"/>
    </source>
</evidence>
<gene>
    <name evidence="6" type="ORF">BCR34DRAFT_661729</name>
</gene>
<feature type="transmembrane region" description="Helical" evidence="5">
    <location>
        <begin position="229"/>
        <end position="249"/>
    </location>
</feature>
<evidence type="ECO:0000313" key="7">
    <source>
        <dbReference type="Proteomes" id="UP000193144"/>
    </source>
</evidence>
<accession>A0A1Y2A0D4</accession>
<dbReference type="OrthoDB" id="10021397at2759"/>
<feature type="transmembrane region" description="Helical" evidence="5">
    <location>
        <begin position="165"/>
        <end position="185"/>
    </location>
</feature>
<comment type="subcellular location">
    <subcellularLocation>
        <location evidence="1">Membrane</location>
        <topology evidence="1">Multi-pass membrane protein</topology>
    </subcellularLocation>
</comment>
<dbReference type="PANTHER" id="PTHR23501">
    <property type="entry name" value="MAJOR FACILITATOR SUPERFAMILY"/>
    <property type="match status" value="1"/>
</dbReference>
<dbReference type="EMBL" id="MCFA01000021">
    <property type="protein sequence ID" value="ORY15983.1"/>
    <property type="molecule type" value="Genomic_DNA"/>
</dbReference>
<feature type="transmembrane region" description="Helical" evidence="5">
    <location>
        <begin position="205"/>
        <end position="223"/>
    </location>
</feature>
<dbReference type="InterPro" id="IPR036259">
    <property type="entry name" value="MFS_trans_sf"/>
</dbReference>
<name>A0A1Y2A0D4_9PLEO</name>
<dbReference type="AlphaFoldDB" id="A0A1Y2A0D4"/>
<feature type="transmembrane region" description="Helical" evidence="5">
    <location>
        <begin position="91"/>
        <end position="114"/>
    </location>
</feature>
<dbReference type="GO" id="GO:0022857">
    <property type="term" value="F:transmembrane transporter activity"/>
    <property type="evidence" value="ECO:0007669"/>
    <property type="project" value="TreeGrafter"/>
</dbReference>
<feature type="transmembrane region" description="Helical" evidence="5">
    <location>
        <begin position="29"/>
        <end position="49"/>
    </location>
</feature>
<organism evidence="6 7">
    <name type="scientific">Clohesyomyces aquaticus</name>
    <dbReference type="NCBI Taxonomy" id="1231657"/>
    <lineage>
        <taxon>Eukaryota</taxon>
        <taxon>Fungi</taxon>
        <taxon>Dikarya</taxon>
        <taxon>Ascomycota</taxon>
        <taxon>Pezizomycotina</taxon>
        <taxon>Dothideomycetes</taxon>
        <taxon>Pleosporomycetidae</taxon>
        <taxon>Pleosporales</taxon>
        <taxon>Lindgomycetaceae</taxon>
        <taxon>Clohesyomyces</taxon>
    </lineage>
</organism>